<dbReference type="Gene3D" id="2.60.120.200">
    <property type="match status" value="1"/>
</dbReference>
<keyword evidence="5" id="KW-1185">Reference proteome</keyword>
<dbReference type="AlphaFoldDB" id="A0ABD0J836"/>
<feature type="region of interest" description="Disordered" evidence="1">
    <location>
        <begin position="520"/>
        <end position="585"/>
    </location>
</feature>
<feature type="domain" description="MAM" evidence="3">
    <location>
        <begin position="47"/>
        <end position="189"/>
    </location>
</feature>
<reference evidence="4 5" key="1">
    <citation type="journal article" date="2023" name="Sci. Data">
        <title>Genome assembly of the Korean intertidal mud-creeper Batillaria attramentaria.</title>
        <authorList>
            <person name="Patra A.K."/>
            <person name="Ho P.T."/>
            <person name="Jun S."/>
            <person name="Lee S.J."/>
            <person name="Kim Y."/>
            <person name="Won Y.J."/>
        </authorList>
    </citation>
    <scope>NUCLEOTIDE SEQUENCE [LARGE SCALE GENOMIC DNA]</scope>
    <source>
        <strain evidence="4">Wonlab-2016</strain>
    </source>
</reference>
<dbReference type="InterPro" id="IPR000998">
    <property type="entry name" value="MAM_dom"/>
</dbReference>
<organism evidence="4 5">
    <name type="scientific">Batillaria attramentaria</name>
    <dbReference type="NCBI Taxonomy" id="370345"/>
    <lineage>
        <taxon>Eukaryota</taxon>
        <taxon>Metazoa</taxon>
        <taxon>Spiralia</taxon>
        <taxon>Lophotrochozoa</taxon>
        <taxon>Mollusca</taxon>
        <taxon>Gastropoda</taxon>
        <taxon>Caenogastropoda</taxon>
        <taxon>Sorbeoconcha</taxon>
        <taxon>Cerithioidea</taxon>
        <taxon>Batillariidae</taxon>
        <taxon>Batillaria</taxon>
    </lineage>
</organism>
<dbReference type="EMBL" id="JACVVK020000576">
    <property type="protein sequence ID" value="KAK7465128.1"/>
    <property type="molecule type" value="Genomic_DNA"/>
</dbReference>
<evidence type="ECO:0000259" key="3">
    <source>
        <dbReference type="PROSITE" id="PS50060"/>
    </source>
</evidence>
<feature type="region of interest" description="Disordered" evidence="1">
    <location>
        <begin position="1"/>
        <end position="26"/>
    </location>
</feature>
<dbReference type="Proteomes" id="UP001519460">
    <property type="component" value="Unassembled WGS sequence"/>
</dbReference>
<keyword evidence="2" id="KW-0472">Membrane</keyword>
<feature type="compositionally biased region" description="Low complexity" evidence="1">
    <location>
        <begin position="213"/>
        <end position="272"/>
    </location>
</feature>
<evidence type="ECO:0000256" key="2">
    <source>
        <dbReference type="SAM" id="Phobius"/>
    </source>
</evidence>
<evidence type="ECO:0000313" key="5">
    <source>
        <dbReference type="Proteomes" id="UP001519460"/>
    </source>
</evidence>
<feature type="compositionally biased region" description="Basic and acidic residues" evidence="1">
    <location>
        <begin position="528"/>
        <end position="540"/>
    </location>
</feature>
<sequence>MNDPNPYDELSSPEDGNNSRDNGVLYDGNGAAGPVPLCDGDGEKDTVSCNFEKGKCHWANCNNCDNSVQWENHSETGNSYIFATLKGSGRGKATLINSAQCPTGDMYYKLEFQYAIDCPDGKCKLSVYINRTDERMVELLWEGSTETILTYVTATDKLLSRDSSFQLMFEAKKLGDGGVNDVRIDNIKYNSTGIIPTPSAATTTTPITTRLTETTTTTTTQTSTALTTSTTPATTPSKITPTTRTSTTLSISTTTSHQQTTTTTDSATMSTAPDKNPELTSEGDFYSNASKKKDSSVGDQGGGIGIGIGVTVSVLVVVGATAAVIILHVRRRQGNDGILRTLPFLHFLKRSGSTTSPHKILDSAVYENQNNVHLGVDPVDNVYAQVKKPKTRDDHIYCNETGAPSTVGLSSETDTSPYTPETSCPEDSKQGNKGRQEAQVHYSTPRNTPAFAASDGTCKRESVYELARMGQPAAVYSTPHKKPTTDSAGTIYANTSLDHKPLQTTQDEYHKLSREPLRLAPAGRRTNHPYDHLEEQRKTDPASQIAASEYSLAKPGGHSGHEPNKHTRRQNYENVKPATTGAPPSAEEDYNCLVFGHGHSADLADRTQVYQTGQDVYNHLQADDEEYNALAFDMNGRGCGTSDGVMYSRLAQHRKT</sequence>
<keyword evidence="2" id="KW-0812">Transmembrane</keyword>
<feature type="compositionally biased region" description="Polar residues" evidence="1">
    <location>
        <begin position="402"/>
        <end position="422"/>
    </location>
</feature>
<evidence type="ECO:0000256" key="1">
    <source>
        <dbReference type="SAM" id="MobiDB-lite"/>
    </source>
</evidence>
<name>A0ABD0J836_9CAEN</name>
<feature type="compositionally biased region" description="Basic and acidic residues" evidence="1">
    <location>
        <begin position="426"/>
        <end position="438"/>
    </location>
</feature>
<proteinExistence type="predicted"/>
<feature type="region of interest" description="Disordered" evidence="1">
    <location>
        <begin position="395"/>
        <end position="454"/>
    </location>
</feature>
<dbReference type="Pfam" id="PF00629">
    <property type="entry name" value="MAM"/>
    <property type="match status" value="1"/>
</dbReference>
<feature type="transmembrane region" description="Helical" evidence="2">
    <location>
        <begin position="304"/>
        <end position="327"/>
    </location>
</feature>
<accession>A0ABD0J836</accession>
<keyword evidence="2" id="KW-1133">Transmembrane helix</keyword>
<dbReference type="PROSITE" id="PS50060">
    <property type="entry name" value="MAM_2"/>
    <property type="match status" value="1"/>
</dbReference>
<comment type="caution">
    <text evidence="4">The sequence shown here is derived from an EMBL/GenBank/DDBJ whole genome shotgun (WGS) entry which is preliminary data.</text>
</comment>
<evidence type="ECO:0000313" key="4">
    <source>
        <dbReference type="EMBL" id="KAK7465128.1"/>
    </source>
</evidence>
<protein>
    <recommendedName>
        <fullName evidence="3">MAM domain-containing protein</fullName>
    </recommendedName>
</protein>
<gene>
    <name evidence="4" type="ORF">BaRGS_00037707</name>
</gene>
<feature type="region of interest" description="Disordered" evidence="1">
    <location>
        <begin position="213"/>
        <end position="297"/>
    </location>
</feature>